<feature type="domain" description="PA14" evidence="1">
    <location>
        <begin position="564"/>
        <end position="701"/>
    </location>
</feature>
<dbReference type="SMART" id="SM00758">
    <property type="entry name" value="PA14"/>
    <property type="match status" value="7"/>
</dbReference>
<dbReference type="SMART" id="SM00047">
    <property type="entry name" value="LYZ2"/>
    <property type="match status" value="1"/>
</dbReference>
<feature type="domain" description="PA14" evidence="1">
    <location>
        <begin position="44"/>
        <end position="179"/>
    </location>
</feature>
<reference evidence="2 3" key="1">
    <citation type="submission" date="2017-11" db="EMBL/GenBank/DDBJ databases">
        <title>Comparitive Functional Genomics of Dry Heat Resistant strains isolated from the Viking Spacecraft.</title>
        <authorList>
            <person name="Seuylemezian A."/>
            <person name="Cooper K."/>
            <person name="Vaishampayan P."/>
        </authorList>
    </citation>
    <scope>NUCLEOTIDE SEQUENCE [LARGE SCALE GENOMIC DNA]</scope>
    <source>
        <strain evidence="2 3">V1-29</strain>
    </source>
</reference>
<comment type="caution">
    <text evidence="2">The sequence shown here is derived from an EMBL/GenBank/DDBJ whole genome shotgun (WGS) entry which is preliminary data.</text>
</comment>
<proteinExistence type="predicted"/>
<dbReference type="InterPro" id="IPR037524">
    <property type="entry name" value="PA14/GLEYA"/>
</dbReference>
<keyword evidence="3" id="KW-1185">Reference proteome</keyword>
<evidence type="ECO:0000313" key="2">
    <source>
        <dbReference type="EMBL" id="PLT31042.1"/>
    </source>
</evidence>
<feature type="domain" description="PA14" evidence="1">
    <location>
        <begin position="828"/>
        <end position="955"/>
    </location>
</feature>
<organism evidence="2 3">
    <name type="scientific">Peribacillus deserti</name>
    <dbReference type="NCBI Taxonomy" id="673318"/>
    <lineage>
        <taxon>Bacteria</taxon>
        <taxon>Bacillati</taxon>
        <taxon>Bacillota</taxon>
        <taxon>Bacilli</taxon>
        <taxon>Bacillales</taxon>
        <taxon>Bacillaceae</taxon>
        <taxon>Peribacillus</taxon>
    </lineage>
</organism>
<feature type="domain" description="PA14" evidence="1">
    <location>
        <begin position="171"/>
        <end position="307"/>
    </location>
</feature>
<dbReference type="PROSITE" id="PS51820">
    <property type="entry name" value="PA14"/>
    <property type="match status" value="7"/>
</dbReference>
<dbReference type="Pfam" id="PF07691">
    <property type="entry name" value="PA14"/>
    <property type="match status" value="7"/>
</dbReference>
<dbReference type="OrthoDB" id="9816557at2"/>
<evidence type="ECO:0000259" key="1">
    <source>
        <dbReference type="PROSITE" id="PS51820"/>
    </source>
</evidence>
<dbReference type="Gene3D" id="3.90.182.10">
    <property type="entry name" value="Toxin - Anthrax Protective Antigen,domain 1"/>
    <property type="match status" value="7"/>
</dbReference>
<evidence type="ECO:0000313" key="3">
    <source>
        <dbReference type="Proteomes" id="UP000234748"/>
    </source>
</evidence>
<name>A0A2N5M9L0_9BACI</name>
<dbReference type="InterPro" id="IPR002901">
    <property type="entry name" value="MGlyc_endo_b_GlcNAc-like_dom"/>
</dbReference>
<dbReference type="Proteomes" id="UP000234748">
    <property type="component" value="Unassembled WGS sequence"/>
</dbReference>
<dbReference type="InterPro" id="IPR011658">
    <property type="entry name" value="PA14_dom"/>
</dbReference>
<gene>
    <name evidence="2" type="ORF">CUU66_04350</name>
</gene>
<dbReference type="Gene3D" id="2.30.30.40">
    <property type="entry name" value="SH3 Domains"/>
    <property type="match status" value="1"/>
</dbReference>
<dbReference type="GO" id="GO:0004040">
    <property type="term" value="F:amidase activity"/>
    <property type="evidence" value="ECO:0007669"/>
    <property type="project" value="InterPro"/>
</dbReference>
<feature type="domain" description="PA14" evidence="1">
    <location>
        <begin position="298"/>
        <end position="435"/>
    </location>
</feature>
<dbReference type="EMBL" id="PGUY01000013">
    <property type="protein sequence ID" value="PLT31042.1"/>
    <property type="molecule type" value="Genomic_DNA"/>
</dbReference>
<protein>
    <recommendedName>
        <fullName evidence="1">PA14 domain-containing protein</fullName>
    </recommendedName>
</protein>
<sequence>MVIKRKKGRIRLLAIKLKVLFAPIITMSLAFVLSTFVLVSNASASESTWSATYYPRVDFKGTAVKTTASQLNYNWGTNSPSTKIPKDNFSAVYTKKISLSKAAKYRISGKADDGIQIYVNGVKQVDFWKDGSHYFNKELTLKSGTNNIQVKYYERGSSAYIQVNIQAIEDLRIDKWTAYFYPKVNFTGTPAKQYYTDLKSAWSGSPAAGIPADNFSATFERKLVIPQTAKYKFSGKVDDGIRLYVDGVKYIDYWKDGVHSFNKDISLTAGTHTVKVAYYERGSKASIDLNVQQLQPTIPSDKWLAAYYPKSNLTGIAYYQIVNAINFAWGSGSPAAYIPKDNFSAVYQKNVKITKTGKYKLSGTSDDGIRVYVDGVRQVDLWKKSTNNAFNKEISLSAGTHLVKVEYCEFYYGSKIKVDLEPLPVNPAPPVSFDHWNAAYYPSSDFTGTPVYTELKELDLNLGSNSPISGIHKDNFTAIYEKKVNISEAGKYKLSGTSDDGIRIYVDGVKQVDLWKKSTDNAFDKDLSLSAGAHTIKVEYSENYYSSKIKVDLKPAAVTPPPEVTFDHWTAAYYPSTDFTGTPIYTETKNLDLNWGSNSPITGIPKDNFTAVYEKKVNVSEAGKYKLSGTSDDGIRIYVDGVRQVDLWKKSTDNAFNQEISLAAGTHLIRVEYSEIYYGSKIKVDLQRAAAPEPPPVTEGSWTAAYYPTKDLSGTPLYKTENQLNFSWGTGSPDPTISADYFSAVYEKKVNIAKSGNYRLVGNVDDGMRVYIDGVKVYDLWKVGIQTFDQNIYLAAGTHDLKIEYFENAKTAGIKFDIIEDYWTALYYPLQSFGGSPVELSHEELNFDWAAGSPAPGIPDNNFSVKYSKKVFIPSSGKYRFSGRSDDGIRIKVDGTTQLEDWTPGLHTINKDVTLTPGIHSIDIEYYEADAEAVLDLSFEQVIIKQVTQYTNYSYTLQSAVDKQVASANPQTDKKYDAYVSAGAFSSITGTTTRVGTVSGTWNVRGGIGTSYWAMGEIKQGQKITILSEKLKASDGSYWYKITYPQTWKTANASDVKYYMDVKNFGTSTSGYYQFLKLTGTAGTNAYEVNDKILTASAGVLKGKAQVFKQASQAYNINEVYLISHSLLETGNGTSPLATGAKVRQKRDANGQVILGSDGKPQTIVVTSADADQSYDAIVYNLYGIGANDSCALDCGAKRAFIEGWTSIDKAIIGGAKFVSENYVQQGQDTLYKMRWNPAAPATHQYATDIGWAYKQTTRFYQLYSTLESYTAVYDIPQYSL</sequence>
<feature type="domain" description="PA14" evidence="1">
    <location>
        <begin position="697"/>
        <end position="837"/>
    </location>
</feature>
<feature type="domain" description="PA14" evidence="1">
    <location>
        <begin position="431"/>
        <end position="569"/>
    </location>
</feature>
<accession>A0A2N5M9L0</accession>
<dbReference type="SUPFAM" id="SSF56988">
    <property type="entry name" value="Anthrax protective antigen"/>
    <property type="match status" value="7"/>
</dbReference>
<dbReference type="Pfam" id="PF01832">
    <property type="entry name" value="Glucosaminidase"/>
    <property type="match status" value="1"/>
</dbReference>